<dbReference type="InterPro" id="IPR037439">
    <property type="entry name" value="Branching_enzy"/>
</dbReference>
<dbReference type="SUPFAM" id="SSF81296">
    <property type="entry name" value="E set domains"/>
    <property type="match status" value="1"/>
</dbReference>
<protein>
    <recommendedName>
        <fullName evidence="10">1,4-alpha-glucan branching enzyme GlgB</fullName>
        <ecNumber evidence="10">2.4.1.18</ecNumber>
    </recommendedName>
    <alternativeName>
        <fullName evidence="10">1,4-alpha-D-glucan:1,4-alpha-D-glucan 6-glucosyl-transferase</fullName>
    </alternativeName>
    <alternativeName>
        <fullName evidence="10">Alpha-(1-&gt;4)-glucan branching enzyme</fullName>
    </alternativeName>
    <alternativeName>
        <fullName evidence="10">Glycogen branching enzyme</fullName>
        <shortName evidence="10">BE</shortName>
    </alternativeName>
</protein>
<keyword evidence="5 10" id="KW-0321">Glycogen metabolism</keyword>
<dbReference type="NCBIfam" id="TIGR01515">
    <property type="entry name" value="branching_enzym"/>
    <property type="match status" value="1"/>
</dbReference>
<evidence type="ECO:0000256" key="4">
    <source>
        <dbReference type="ARBA" id="ARBA00009000"/>
    </source>
</evidence>
<dbReference type="PIRSF" id="PIRSF000463">
    <property type="entry name" value="GlgB"/>
    <property type="match status" value="1"/>
</dbReference>
<dbReference type="Gene3D" id="3.20.20.80">
    <property type="entry name" value="Glycosidases"/>
    <property type="match status" value="1"/>
</dbReference>
<evidence type="ECO:0000256" key="2">
    <source>
        <dbReference type="ARBA" id="ARBA00002953"/>
    </source>
</evidence>
<dbReference type="Gene3D" id="2.60.40.1180">
    <property type="entry name" value="Golgi alpha-mannosidase II"/>
    <property type="match status" value="1"/>
</dbReference>
<comment type="catalytic activity">
    <reaction evidence="1 10">
        <text>Transfers a segment of a (1-&gt;4)-alpha-D-glucan chain to a primary hydroxy group in a similar glucan chain.</text>
        <dbReference type="EC" id="2.4.1.18"/>
    </reaction>
</comment>
<evidence type="ECO:0000256" key="1">
    <source>
        <dbReference type="ARBA" id="ARBA00000826"/>
    </source>
</evidence>
<comment type="pathway">
    <text evidence="3 10">Glycan biosynthesis; glycogen biosynthesis.</text>
</comment>
<dbReference type="NCBIfam" id="NF008967">
    <property type="entry name" value="PRK12313.1"/>
    <property type="match status" value="1"/>
</dbReference>
<evidence type="ECO:0000256" key="3">
    <source>
        <dbReference type="ARBA" id="ARBA00004964"/>
    </source>
</evidence>
<dbReference type="GO" id="GO:0005829">
    <property type="term" value="C:cytosol"/>
    <property type="evidence" value="ECO:0007669"/>
    <property type="project" value="TreeGrafter"/>
</dbReference>
<dbReference type="GO" id="GO:0005978">
    <property type="term" value="P:glycogen biosynthetic process"/>
    <property type="evidence" value="ECO:0007669"/>
    <property type="project" value="UniProtKB-UniRule"/>
</dbReference>
<dbReference type="CDD" id="cd11322">
    <property type="entry name" value="AmyAc_Glg_BE"/>
    <property type="match status" value="1"/>
</dbReference>
<dbReference type="InterPro" id="IPR006047">
    <property type="entry name" value="GH13_cat_dom"/>
</dbReference>
<dbReference type="InterPro" id="IPR017853">
    <property type="entry name" value="GH"/>
</dbReference>
<comment type="caution">
    <text evidence="13">The sequence shown here is derived from an EMBL/GenBank/DDBJ whole genome shotgun (WGS) entry which is preliminary data.</text>
</comment>
<organism evidence="13 14">
    <name type="scientific">Enterococcus cecorum</name>
    <dbReference type="NCBI Taxonomy" id="44008"/>
    <lineage>
        <taxon>Bacteria</taxon>
        <taxon>Bacillati</taxon>
        <taxon>Bacillota</taxon>
        <taxon>Bacilli</taxon>
        <taxon>Lactobacillales</taxon>
        <taxon>Enterococcaceae</taxon>
        <taxon>Enterococcus</taxon>
    </lineage>
</organism>
<dbReference type="GO" id="GO:0003844">
    <property type="term" value="F:1,4-alpha-glucan branching enzyme activity"/>
    <property type="evidence" value="ECO:0007669"/>
    <property type="project" value="UniProtKB-UniRule"/>
</dbReference>
<dbReference type="Gene3D" id="2.60.40.10">
    <property type="entry name" value="Immunoglobulins"/>
    <property type="match status" value="1"/>
</dbReference>
<dbReference type="InterPro" id="IPR014756">
    <property type="entry name" value="Ig_E-set"/>
</dbReference>
<dbReference type="InterPro" id="IPR013783">
    <property type="entry name" value="Ig-like_fold"/>
</dbReference>
<evidence type="ECO:0000259" key="12">
    <source>
        <dbReference type="SMART" id="SM00642"/>
    </source>
</evidence>
<evidence type="ECO:0000256" key="10">
    <source>
        <dbReference type="HAMAP-Rule" id="MF_00685"/>
    </source>
</evidence>
<dbReference type="RefSeq" id="WP_016252312.1">
    <property type="nucleotide sequence ID" value="NZ_LS483306.1"/>
</dbReference>
<dbReference type="InterPro" id="IPR004193">
    <property type="entry name" value="Glyco_hydro_13_N"/>
</dbReference>
<evidence type="ECO:0000313" key="14">
    <source>
        <dbReference type="Proteomes" id="UP000196074"/>
    </source>
</evidence>
<dbReference type="Pfam" id="PF02806">
    <property type="entry name" value="Alpha-amylase_C"/>
    <property type="match status" value="1"/>
</dbReference>
<comment type="function">
    <text evidence="2 10">Catalyzes the formation of the alpha-1,6-glucosidic linkages in glycogen by scission of a 1,4-alpha-linked oligosaccharide from growing alpha-1,4-glucan chains and the subsequent attachment of the oligosaccharide to the alpha-1,6 position.</text>
</comment>
<gene>
    <name evidence="10" type="primary">glgB</name>
    <name evidence="13" type="ORF">B5E88_09705</name>
</gene>
<name>A0A1Y4QW73_9ENTE</name>
<dbReference type="Pfam" id="PF00128">
    <property type="entry name" value="Alpha-amylase"/>
    <property type="match status" value="2"/>
</dbReference>
<dbReference type="HAMAP" id="MF_00685">
    <property type="entry name" value="GlgB"/>
    <property type="match status" value="1"/>
</dbReference>
<feature type="active site" description="Proton donor" evidence="10 11">
    <location>
        <position position="354"/>
    </location>
</feature>
<keyword evidence="9 10" id="KW-0119">Carbohydrate metabolism</keyword>
<dbReference type="PANTHER" id="PTHR43651:SF3">
    <property type="entry name" value="1,4-ALPHA-GLUCAN-BRANCHING ENZYME"/>
    <property type="match status" value="1"/>
</dbReference>
<dbReference type="InterPro" id="IPR006407">
    <property type="entry name" value="GlgB"/>
</dbReference>
<reference evidence="14" key="1">
    <citation type="submission" date="2017-04" db="EMBL/GenBank/DDBJ databases">
        <title>Function of individual gut microbiota members based on whole genome sequencing of pure cultures obtained from chicken caecum.</title>
        <authorList>
            <person name="Medvecky M."/>
            <person name="Cejkova D."/>
            <person name="Polansky O."/>
            <person name="Karasova D."/>
            <person name="Kubasova T."/>
            <person name="Cizek A."/>
            <person name="Rychlik I."/>
        </authorList>
    </citation>
    <scope>NUCLEOTIDE SEQUENCE [LARGE SCALE GENOMIC DNA]</scope>
    <source>
        <strain evidence="14">An144</strain>
    </source>
</reference>
<evidence type="ECO:0000313" key="13">
    <source>
        <dbReference type="EMBL" id="OUQ09539.1"/>
    </source>
</evidence>
<evidence type="ECO:0000256" key="11">
    <source>
        <dbReference type="PIRSR" id="PIRSR000463-1"/>
    </source>
</evidence>
<dbReference type="GeneID" id="60871815"/>
<keyword evidence="8 10" id="KW-0320">Glycogen biosynthesis</keyword>
<dbReference type="FunFam" id="3.20.20.80:FF:000003">
    <property type="entry name" value="1,4-alpha-glucan branching enzyme GlgB"/>
    <property type="match status" value="1"/>
</dbReference>
<evidence type="ECO:0000256" key="9">
    <source>
        <dbReference type="ARBA" id="ARBA00023277"/>
    </source>
</evidence>
<feature type="active site" description="Nucleophile" evidence="10 11">
    <location>
        <position position="303"/>
    </location>
</feature>
<evidence type="ECO:0000256" key="8">
    <source>
        <dbReference type="ARBA" id="ARBA00023056"/>
    </source>
</evidence>
<dbReference type="AlphaFoldDB" id="A0A1Y4QW73"/>
<accession>A0A1Y4QW73</accession>
<dbReference type="PANTHER" id="PTHR43651">
    <property type="entry name" value="1,4-ALPHA-GLUCAN-BRANCHING ENZYME"/>
    <property type="match status" value="1"/>
</dbReference>
<dbReference type="EMBL" id="NFLC01000021">
    <property type="protein sequence ID" value="OUQ09539.1"/>
    <property type="molecule type" value="Genomic_DNA"/>
</dbReference>
<feature type="domain" description="Glycosyl hydrolase family 13 catalytic" evidence="12">
    <location>
        <begin position="146"/>
        <end position="504"/>
    </location>
</feature>
<keyword evidence="6 10" id="KW-0328">Glycosyltransferase</keyword>
<dbReference type="GO" id="GO:0043169">
    <property type="term" value="F:cation binding"/>
    <property type="evidence" value="ECO:0007669"/>
    <property type="project" value="InterPro"/>
</dbReference>
<dbReference type="CDD" id="cd02855">
    <property type="entry name" value="E_set_GBE_prok_N"/>
    <property type="match status" value="1"/>
</dbReference>
<evidence type="ECO:0000256" key="7">
    <source>
        <dbReference type="ARBA" id="ARBA00022679"/>
    </source>
</evidence>
<dbReference type="InterPro" id="IPR013780">
    <property type="entry name" value="Glyco_hydro_b"/>
</dbReference>
<dbReference type="InterPro" id="IPR006048">
    <property type="entry name" value="A-amylase/branching_C"/>
</dbReference>
<sequence>MTSTKEFLEAEQHFLTGENFYLHHLLGCQFADGSYTFRVWAPNAQQVWLQGDFNQWDDSMPMNKRDSGIWEISVDQDIKGQLYKYKIRQADGTECMKFDPMAIRYEARPNNAAEVYHLPAKKWKDGLWKGRQKRSNFFKRPMNIYEVHAGSWKRHADGTAYTFSELAEELIPYLVEMHYTHVEFMPLTEHPLAASWGYQTTGYFALAHEYGTPEEFQDFVEQCHLNNIGVFMDWVPGHFCVNYDALAYYDGTPTYEYQEEWRAKNIRWGALNFDLGKPQVQSFILSSAMFWLETFHLDGIRVDAVSNMIYRDYDEGEWHPNHEGGNRNLEGYYFLQKMNAVIKLAHPEVVMIAEESSADTKVTGMIETGALGFDYKWNMGWMNDILKFYEMDPVYRKYHFNLATFSFMYMFNENFILSLSHDEVVHGKKSLMHKMWGDRYKQFAHLRNMYTFQIAHPGKKLLFMGSEWGQFLEWKYAEGLEWRDLQDDMNAKMQHFTKVLNQLYHDERSLWELDDENTTIEFIDADNSEDSVLSFIRRGKTKKDFLIFVINFAPVERKDFVIGVPYAGEYEELLNTEMAEFGGTWVKPNAPMTAEKKAYKDFHYQIQTIVPSLGALIIKPKKVNVRSK</sequence>
<comment type="subunit">
    <text evidence="10">Monomer.</text>
</comment>
<evidence type="ECO:0000256" key="6">
    <source>
        <dbReference type="ARBA" id="ARBA00022676"/>
    </source>
</evidence>
<dbReference type="SMART" id="SM00642">
    <property type="entry name" value="Aamy"/>
    <property type="match status" value="1"/>
</dbReference>
<dbReference type="EC" id="2.4.1.18" evidence="10"/>
<comment type="similarity">
    <text evidence="4 10">Belongs to the glycosyl hydrolase 13 family. GlgB subfamily.</text>
</comment>
<proteinExistence type="inferred from homology"/>
<dbReference type="SUPFAM" id="SSF51011">
    <property type="entry name" value="Glycosyl hydrolase domain"/>
    <property type="match status" value="1"/>
</dbReference>
<keyword evidence="7 10" id="KW-0808">Transferase</keyword>
<dbReference type="InterPro" id="IPR044143">
    <property type="entry name" value="GlgB_N_E_set_prok"/>
</dbReference>
<dbReference type="Pfam" id="PF02922">
    <property type="entry name" value="CBM_48"/>
    <property type="match status" value="1"/>
</dbReference>
<dbReference type="SUPFAM" id="SSF51445">
    <property type="entry name" value="(Trans)glycosidases"/>
    <property type="match status" value="1"/>
</dbReference>
<dbReference type="Proteomes" id="UP000196074">
    <property type="component" value="Unassembled WGS sequence"/>
</dbReference>
<evidence type="ECO:0000256" key="5">
    <source>
        <dbReference type="ARBA" id="ARBA00022600"/>
    </source>
</evidence>
<dbReference type="UniPathway" id="UPA00164"/>
<dbReference type="GO" id="GO:0004553">
    <property type="term" value="F:hydrolase activity, hydrolyzing O-glycosyl compounds"/>
    <property type="evidence" value="ECO:0007669"/>
    <property type="project" value="InterPro"/>
</dbReference>